<feature type="region of interest" description="Disordered" evidence="1">
    <location>
        <begin position="1"/>
        <end position="40"/>
    </location>
</feature>
<dbReference type="Proteomes" id="UP000538666">
    <property type="component" value="Unassembled WGS sequence"/>
</dbReference>
<proteinExistence type="predicted"/>
<evidence type="ECO:0000256" key="1">
    <source>
        <dbReference type="SAM" id="MobiDB-lite"/>
    </source>
</evidence>
<dbReference type="RefSeq" id="WP_231581096.1">
    <property type="nucleotide sequence ID" value="NZ_JACHEK010000001.1"/>
</dbReference>
<dbReference type="Pfam" id="PF09844">
    <property type="entry name" value="DUF2071"/>
    <property type="match status" value="1"/>
</dbReference>
<comment type="caution">
    <text evidence="2">The sequence shown here is derived from an EMBL/GenBank/DDBJ whole genome shotgun (WGS) entry which is preliminary data.</text>
</comment>
<dbReference type="SUPFAM" id="SSF160104">
    <property type="entry name" value="Acetoacetate decarboxylase-like"/>
    <property type="match status" value="1"/>
</dbReference>
<keyword evidence="3" id="KW-1185">Reference proteome</keyword>
<dbReference type="PANTHER" id="PTHR39186">
    <property type="entry name" value="DUF2071 FAMILY PROTEIN"/>
    <property type="match status" value="1"/>
</dbReference>
<evidence type="ECO:0000313" key="2">
    <source>
        <dbReference type="EMBL" id="MBB6142115.1"/>
    </source>
</evidence>
<accession>A0A841JNW2</accession>
<reference evidence="2 3" key="1">
    <citation type="submission" date="2020-08" db="EMBL/GenBank/DDBJ databases">
        <title>Genomic Encyclopedia of Type Strains, Phase IV (KMG-IV): sequencing the most valuable type-strain genomes for metagenomic binning, comparative biology and taxonomic classification.</title>
        <authorList>
            <person name="Goeker M."/>
        </authorList>
    </citation>
    <scope>NUCLEOTIDE SEQUENCE [LARGE SCALE GENOMIC DNA]</scope>
    <source>
        <strain evidence="2 3">DSM 103733</strain>
    </source>
</reference>
<gene>
    <name evidence="2" type="ORF">HNQ77_000053</name>
</gene>
<evidence type="ECO:0008006" key="4">
    <source>
        <dbReference type="Google" id="ProtNLM"/>
    </source>
</evidence>
<organism evidence="2 3">
    <name type="scientific">Silvibacterium bohemicum</name>
    <dbReference type="NCBI Taxonomy" id="1577686"/>
    <lineage>
        <taxon>Bacteria</taxon>
        <taxon>Pseudomonadati</taxon>
        <taxon>Acidobacteriota</taxon>
        <taxon>Terriglobia</taxon>
        <taxon>Terriglobales</taxon>
        <taxon>Acidobacteriaceae</taxon>
        <taxon>Silvibacterium</taxon>
    </lineage>
</organism>
<dbReference type="AlphaFoldDB" id="A0A841JNW2"/>
<evidence type="ECO:0000313" key="3">
    <source>
        <dbReference type="Proteomes" id="UP000538666"/>
    </source>
</evidence>
<dbReference type="EMBL" id="JACHEK010000001">
    <property type="protein sequence ID" value="MBB6142115.1"/>
    <property type="molecule type" value="Genomic_DNA"/>
</dbReference>
<dbReference type="InterPro" id="IPR023375">
    <property type="entry name" value="ADC_dom_sf"/>
</dbReference>
<name>A0A841JNW2_9BACT</name>
<dbReference type="PANTHER" id="PTHR39186:SF1">
    <property type="entry name" value="DUF2071 DOMAIN-CONTAINING PROTEIN"/>
    <property type="match status" value="1"/>
</dbReference>
<dbReference type="InterPro" id="IPR018644">
    <property type="entry name" value="DUF2071"/>
</dbReference>
<sequence>MNDTANHESMPQLHEQKSRLYFGRRAPEKRSGPSSNMRDILSTTGHRPWPLPTAHWSMTQRWNDLLFAHWPVPAAQIAALLPEGLAVDTFDGSAWVGIVPFWMDQIRRRGMPAIPGASRFPELNLRTYVREPHSNLGGVYFFSLDAGNPLAVAYARLFYRLPYYWAKMRIDHCDNREFCYTSERHLTRTPARFRARYRSLGEASDKHGLEQFLTERYALYAAHPSGTLFKGNIHHLPWPLERAEAEFEINELPAAHGIVLPDTKPLLHYSRELVVYIWSLEQLPALVRQRAGQPVPAAKPL</sequence>
<protein>
    <recommendedName>
        <fullName evidence="4">DUF2071 domain-containing protein</fullName>
    </recommendedName>
</protein>